<accession>A0A6G1EQ91</accession>
<reference evidence="3 4" key="1">
    <citation type="submission" date="2019-11" db="EMBL/GenBank/DDBJ databases">
        <title>Whole genome sequence of Oryza granulata.</title>
        <authorList>
            <person name="Li W."/>
        </authorList>
    </citation>
    <scope>NUCLEOTIDE SEQUENCE [LARGE SCALE GENOMIC DNA]</scope>
    <source>
        <strain evidence="4">cv. Menghai</strain>
        <tissue evidence="3">Leaf</tissue>
    </source>
</reference>
<evidence type="ECO:0000313" key="3">
    <source>
        <dbReference type="EMBL" id="KAF0926794.1"/>
    </source>
</evidence>
<feature type="chain" id="PRO_5026076195" evidence="2">
    <location>
        <begin position="26"/>
        <end position="95"/>
    </location>
</feature>
<keyword evidence="4" id="KW-1185">Reference proteome</keyword>
<comment type="caution">
    <text evidence="3">The sequence shown here is derived from an EMBL/GenBank/DDBJ whole genome shotgun (WGS) entry which is preliminary data.</text>
</comment>
<protein>
    <submittedName>
        <fullName evidence="3">Uncharacterized protein</fullName>
    </submittedName>
</protein>
<organism evidence="3 4">
    <name type="scientific">Oryza meyeriana var. granulata</name>
    <dbReference type="NCBI Taxonomy" id="110450"/>
    <lineage>
        <taxon>Eukaryota</taxon>
        <taxon>Viridiplantae</taxon>
        <taxon>Streptophyta</taxon>
        <taxon>Embryophyta</taxon>
        <taxon>Tracheophyta</taxon>
        <taxon>Spermatophyta</taxon>
        <taxon>Magnoliopsida</taxon>
        <taxon>Liliopsida</taxon>
        <taxon>Poales</taxon>
        <taxon>Poaceae</taxon>
        <taxon>BOP clade</taxon>
        <taxon>Oryzoideae</taxon>
        <taxon>Oryzeae</taxon>
        <taxon>Oryzinae</taxon>
        <taxon>Oryza</taxon>
        <taxon>Oryza meyeriana</taxon>
    </lineage>
</organism>
<dbReference type="Proteomes" id="UP000479710">
    <property type="component" value="Unassembled WGS sequence"/>
</dbReference>
<evidence type="ECO:0000313" key="4">
    <source>
        <dbReference type="Proteomes" id="UP000479710"/>
    </source>
</evidence>
<keyword evidence="2" id="KW-0732">Signal</keyword>
<feature type="region of interest" description="Disordered" evidence="1">
    <location>
        <begin position="35"/>
        <end position="95"/>
    </location>
</feature>
<sequence length="95" mass="9812">MSTRSWRRNASPALALLLLLAMTTAALISPAVAVRPAPAQHDHATSDLPLPSPAADLGDEGVSYPSKPWVQGHVPPSGPSNGSSNHPPSPSYNAQ</sequence>
<dbReference type="EMBL" id="SPHZ02000003">
    <property type="protein sequence ID" value="KAF0926794.1"/>
    <property type="molecule type" value="Genomic_DNA"/>
</dbReference>
<proteinExistence type="predicted"/>
<evidence type="ECO:0000256" key="2">
    <source>
        <dbReference type="SAM" id="SignalP"/>
    </source>
</evidence>
<dbReference type="AlphaFoldDB" id="A0A6G1EQ91"/>
<evidence type="ECO:0000256" key="1">
    <source>
        <dbReference type="SAM" id="MobiDB-lite"/>
    </source>
</evidence>
<feature type="signal peptide" evidence="2">
    <location>
        <begin position="1"/>
        <end position="25"/>
    </location>
</feature>
<gene>
    <name evidence="3" type="ORF">E2562_027396</name>
</gene>
<name>A0A6G1EQ91_9ORYZ</name>